<dbReference type="OMA" id="DNWRIGR"/>
<dbReference type="InterPro" id="IPR001684">
    <property type="entry name" value="Ribosomal_bL27"/>
</dbReference>
<organism evidence="8 9">
    <name type="scientific">Dothistroma septosporum (strain NZE10 / CBS 128990)</name>
    <name type="common">Red band needle blight fungus</name>
    <name type="synonym">Mycosphaerella pini</name>
    <dbReference type="NCBI Taxonomy" id="675120"/>
    <lineage>
        <taxon>Eukaryota</taxon>
        <taxon>Fungi</taxon>
        <taxon>Dikarya</taxon>
        <taxon>Ascomycota</taxon>
        <taxon>Pezizomycotina</taxon>
        <taxon>Dothideomycetes</taxon>
        <taxon>Dothideomycetidae</taxon>
        <taxon>Mycosphaerellales</taxon>
        <taxon>Mycosphaerellaceae</taxon>
        <taxon>Dothistroma</taxon>
    </lineage>
</organism>
<dbReference type="Proteomes" id="UP000016933">
    <property type="component" value="Unassembled WGS sequence"/>
</dbReference>
<dbReference type="EMBL" id="KB446540">
    <property type="protein sequence ID" value="EME43109.1"/>
    <property type="molecule type" value="Genomic_DNA"/>
</dbReference>
<evidence type="ECO:0000313" key="9">
    <source>
        <dbReference type="Proteomes" id="UP000016933"/>
    </source>
</evidence>
<accession>M2Y489</accession>
<dbReference type="PRINTS" id="PR00063">
    <property type="entry name" value="RIBOSOMALL27"/>
</dbReference>
<keyword evidence="9" id="KW-1185">Reference proteome</keyword>
<evidence type="ECO:0000256" key="6">
    <source>
        <dbReference type="ARBA" id="ARBA00035267"/>
    </source>
</evidence>
<dbReference type="Pfam" id="PF01016">
    <property type="entry name" value="Ribosomal_L27"/>
    <property type="match status" value="1"/>
</dbReference>
<evidence type="ECO:0000256" key="2">
    <source>
        <dbReference type="ARBA" id="ARBA00010797"/>
    </source>
</evidence>
<comment type="similarity">
    <text evidence="2">Belongs to the bacterial ribosomal protein bL27 family.</text>
</comment>
<proteinExistence type="inferred from homology"/>
<keyword evidence="3" id="KW-0689">Ribosomal protein</keyword>
<dbReference type="STRING" id="675120.M2Y489"/>
<evidence type="ECO:0000256" key="4">
    <source>
        <dbReference type="ARBA" id="ARBA00023128"/>
    </source>
</evidence>
<reference evidence="8 9" key="2">
    <citation type="journal article" date="2012" name="PLoS Pathog.">
        <title>Diverse lifestyles and strategies of plant pathogenesis encoded in the genomes of eighteen Dothideomycetes fungi.</title>
        <authorList>
            <person name="Ohm R.A."/>
            <person name="Feau N."/>
            <person name="Henrissat B."/>
            <person name="Schoch C.L."/>
            <person name="Horwitz B.A."/>
            <person name="Barry K.W."/>
            <person name="Condon B.J."/>
            <person name="Copeland A.C."/>
            <person name="Dhillon B."/>
            <person name="Glaser F."/>
            <person name="Hesse C.N."/>
            <person name="Kosti I."/>
            <person name="LaButti K."/>
            <person name="Lindquist E.A."/>
            <person name="Lucas S."/>
            <person name="Salamov A.A."/>
            <person name="Bradshaw R.E."/>
            <person name="Ciuffetti L."/>
            <person name="Hamelin R.C."/>
            <person name="Kema G.H.J."/>
            <person name="Lawrence C."/>
            <person name="Scott J.A."/>
            <person name="Spatafora J.W."/>
            <person name="Turgeon B.G."/>
            <person name="de Wit P.J.G.M."/>
            <person name="Zhong S."/>
            <person name="Goodwin S.B."/>
            <person name="Grigoriev I.V."/>
        </authorList>
    </citation>
    <scope>NUCLEOTIDE SEQUENCE [LARGE SCALE GENOMIC DNA]</scope>
    <source>
        <strain evidence="9">NZE10 / CBS 128990</strain>
    </source>
</reference>
<dbReference type="SUPFAM" id="SSF110324">
    <property type="entry name" value="Ribosomal L27 protein-like"/>
    <property type="match status" value="1"/>
</dbReference>
<dbReference type="FunFam" id="2.40.50.100:FF:000042">
    <property type="entry name" value="50S ribosomal protein L27"/>
    <property type="match status" value="1"/>
</dbReference>
<feature type="region of interest" description="Disordered" evidence="7">
    <location>
        <begin position="16"/>
        <end position="39"/>
    </location>
</feature>
<evidence type="ECO:0000256" key="1">
    <source>
        <dbReference type="ARBA" id="ARBA00004173"/>
    </source>
</evidence>
<dbReference type="GO" id="GO:0006412">
    <property type="term" value="P:translation"/>
    <property type="evidence" value="ECO:0007669"/>
    <property type="project" value="InterPro"/>
</dbReference>
<sequence>MESALASFRISTPTVGKRYASHQAQGRANGAKDGPGKRLGAKKTAGEYVVPGNIIFKQRGTLWYPGDNCFMGRDHTVHAGAPGYVKYYQDPARHPKRKFIGIVFERNQTLPQPANAVRRRKLGMLAYRMPQPSPPIASDLTHPETFQNDTAIPVTDVRQRSNEERSVTLMRGKKGDQQEVTLRLRPGGFWRQANWEIGRTAERSKAASMVKPFRPNDRFAAWRKSALRKARNVERRAMGRGGKKVKK</sequence>
<dbReference type="AlphaFoldDB" id="M2Y489"/>
<dbReference type="Gene3D" id="2.40.50.100">
    <property type="match status" value="1"/>
</dbReference>
<name>M2Y489_DOTSN</name>
<keyword evidence="4" id="KW-0496">Mitochondrion</keyword>
<evidence type="ECO:0000313" key="8">
    <source>
        <dbReference type="EMBL" id="EME43109.1"/>
    </source>
</evidence>
<dbReference type="OrthoDB" id="1867012at2759"/>
<dbReference type="PANTHER" id="PTHR15893:SF0">
    <property type="entry name" value="LARGE RIBOSOMAL SUBUNIT PROTEIN BL27M"/>
    <property type="match status" value="1"/>
</dbReference>
<evidence type="ECO:0000256" key="7">
    <source>
        <dbReference type="SAM" id="MobiDB-lite"/>
    </source>
</evidence>
<gene>
    <name evidence="8" type="ORF">DOTSEDRAFT_131531</name>
</gene>
<reference evidence="9" key="1">
    <citation type="journal article" date="2012" name="PLoS Genet.">
        <title>The genomes of the fungal plant pathogens Cladosporium fulvum and Dothistroma septosporum reveal adaptation to different hosts and lifestyles but also signatures of common ancestry.</title>
        <authorList>
            <person name="de Wit P.J.G.M."/>
            <person name="van der Burgt A."/>
            <person name="Oekmen B."/>
            <person name="Stergiopoulos I."/>
            <person name="Abd-Elsalam K.A."/>
            <person name="Aerts A.L."/>
            <person name="Bahkali A.H."/>
            <person name="Beenen H.G."/>
            <person name="Chettri P."/>
            <person name="Cox M.P."/>
            <person name="Datema E."/>
            <person name="de Vries R.P."/>
            <person name="Dhillon B."/>
            <person name="Ganley A.R."/>
            <person name="Griffiths S.A."/>
            <person name="Guo Y."/>
            <person name="Hamelin R.C."/>
            <person name="Henrissat B."/>
            <person name="Kabir M.S."/>
            <person name="Jashni M.K."/>
            <person name="Kema G."/>
            <person name="Klaubauf S."/>
            <person name="Lapidus A."/>
            <person name="Levasseur A."/>
            <person name="Lindquist E."/>
            <person name="Mehrabi R."/>
            <person name="Ohm R.A."/>
            <person name="Owen T.J."/>
            <person name="Salamov A."/>
            <person name="Schwelm A."/>
            <person name="Schijlen E."/>
            <person name="Sun H."/>
            <person name="van den Burg H.A."/>
            <person name="van Ham R.C.H.J."/>
            <person name="Zhang S."/>
            <person name="Goodwin S.B."/>
            <person name="Grigoriev I.V."/>
            <person name="Collemare J."/>
            <person name="Bradshaw R.E."/>
        </authorList>
    </citation>
    <scope>NUCLEOTIDE SEQUENCE [LARGE SCALE GENOMIC DNA]</scope>
    <source>
        <strain evidence="9">NZE10 / CBS 128990</strain>
    </source>
</reference>
<evidence type="ECO:0000256" key="3">
    <source>
        <dbReference type="ARBA" id="ARBA00022980"/>
    </source>
</evidence>
<comment type="subcellular location">
    <subcellularLocation>
        <location evidence="1">Mitochondrion</location>
    </subcellularLocation>
</comment>
<dbReference type="GO" id="GO:0005762">
    <property type="term" value="C:mitochondrial large ribosomal subunit"/>
    <property type="evidence" value="ECO:0007669"/>
    <property type="project" value="TreeGrafter"/>
</dbReference>
<dbReference type="PANTHER" id="PTHR15893">
    <property type="entry name" value="RIBOSOMAL PROTEIN L27"/>
    <property type="match status" value="1"/>
</dbReference>
<protein>
    <recommendedName>
        <fullName evidence="6">Large ribosomal subunit protein bL27m</fullName>
    </recommendedName>
</protein>
<keyword evidence="5" id="KW-0687">Ribonucleoprotein</keyword>
<dbReference type="GO" id="GO:0003735">
    <property type="term" value="F:structural constituent of ribosome"/>
    <property type="evidence" value="ECO:0007669"/>
    <property type="project" value="InterPro"/>
</dbReference>
<dbReference type="eggNOG" id="KOG4600">
    <property type="taxonomic scope" value="Eukaryota"/>
</dbReference>
<dbReference type="HOGENOM" id="CLU_062495_1_0_1"/>
<evidence type="ECO:0000256" key="5">
    <source>
        <dbReference type="ARBA" id="ARBA00023274"/>
    </source>
</evidence>